<name>A0A183CJG9_GLOPA</name>
<evidence type="ECO:0000313" key="2">
    <source>
        <dbReference type="WBParaSite" id="GPLIN_001302500"/>
    </source>
</evidence>
<dbReference type="AlphaFoldDB" id="A0A183CJG9"/>
<organism evidence="1 2">
    <name type="scientific">Globodera pallida</name>
    <name type="common">Potato cyst nematode worm</name>
    <name type="synonym">Heterodera pallida</name>
    <dbReference type="NCBI Taxonomy" id="36090"/>
    <lineage>
        <taxon>Eukaryota</taxon>
        <taxon>Metazoa</taxon>
        <taxon>Ecdysozoa</taxon>
        <taxon>Nematoda</taxon>
        <taxon>Chromadorea</taxon>
        <taxon>Rhabditida</taxon>
        <taxon>Tylenchina</taxon>
        <taxon>Tylenchomorpha</taxon>
        <taxon>Tylenchoidea</taxon>
        <taxon>Heteroderidae</taxon>
        <taxon>Heteroderinae</taxon>
        <taxon>Globodera</taxon>
    </lineage>
</organism>
<accession>A0A183CJG9</accession>
<protein>
    <submittedName>
        <fullName evidence="2">DB domain-containing protein</fullName>
    </submittedName>
</protein>
<sequence length="174" mass="18939">MHPEGREFGQSSCHYNDEPYPGYIYPLEKPVNEECGEKVEYECVACGHASCVFVGHETNNICCDNHYKFQCCANATKEPTLAPFEIAEKNCKDKAKILETCKVCDFYTCSPFTGAPAGTCCADDHVFTCCATEPGGSPMRTTPTITTVWLSRGPGLAMSGSGRPHFEAQGSTLI</sequence>
<dbReference type="WBParaSite" id="GPLIN_001302500">
    <property type="protein sequence ID" value="GPLIN_001302500"/>
    <property type="gene ID" value="GPLIN_001302500"/>
</dbReference>
<reference evidence="1" key="1">
    <citation type="submission" date="2014-05" db="EMBL/GenBank/DDBJ databases">
        <title>The genome and life-stage specific transcriptomes of Globodera pallida elucidate key aspects of plant parasitism by a cyst nematode.</title>
        <authorList>
            <person name="Cotton J.A."/>
            <person name="Lilley C.J."/>
            <person name="Jones L.M."/>
            <person name="Kikuchi T."/>
            <person name="Reid A.J."/>
            <person name="Thorpe P."/>
            <person name="Tsai I.J."/>
            <person name="Beasley H."/>
            <person name="Blok V."/>
            <person name="Cock P.J.A."/>
            <person name="Van den Akker S.E."/>
            <person name="Holroyd N."/>
            <person name="Hunt M."/>
            <person name="Mantelin S."/>
            <person name="Naghra H."/>
            <person name="Pain A."/>
            <person name="Palomares-Rius J.E."/>
            <person name="Zarowiecki M."/>
            <person name="Berriman M."/>
            <person name="Jones J.T."/>
            <person name="Urwin P.E."/>
        </authorList>
    </citation>
    <scope>NUCLEOTIDE SEQUENCE [LARGE SCALE GENOMIC DNA]</scope>
    <source>
        <strain evidence="1">Lindley</strain>
    </source>
</reference>
<dbReference type="Proteomes" id="UP000050741">
    <property type="component" value="Unassembled WGS sequence"/>
</dbReference>
<proteinExistence type="predicted"/>
<keyword evidence="1" id="KW-1185">Reference proteome</keyword>
<evidence type="ECO:0000313" key="1">
    <source>
        <dbReference type="Proteomes" id="UP000050741"/>
    </source>
</evidence>
<reference evidence="2" key="2">
    <citation type="submission" date="2016-06" db="UniProtKB">
        <authorList>
            <consortium name="WormBaseParasite"/>
        </authorList>
    </citation>
    <scope>IDENTIFICATION</scope>
</reference>